<proteinExistence type="predicted"/>
<dbReference type="EMBL" id="ML977141">
    <property type="protein sequence ID" value="KAF1990750.1"/>
    <property type="molecule type" value="Genomic_DNA"/>
</dbReference>
<dbReference type="OrthoDB" id="5416172at2759"/>
<keyword evidence="3" id="KW-1185">Reference proteome</keyword>
<protein>
    <submittedName>
        <fullName evidence="2">Uncharacterized protein</fullName>
    </submittedName>
</protein>
<organism evidence="2 3">
    <name type="scientific">Aulographum hederae CBS 113979</name>
    <dbReference type="NCBI Taxonomy" id="1176131"/>
    <lineage>
        <taxon>Eukaryota</taxon>
        <taxon>Fungi</taxon>
        <taxon>Dikarya</taxon>
        <taxon>Ascomycota</taxon>
        <taxon>Pezizomycotina</taxon>
        <taxon>Dothideomycetes</taxon>
        <taxon>Pleosporomycetidae</taxon>
        <taxon>Aulographales</taxon>
        <taxon>Aulographaceae</taxon>
    </lineage>
</organism>
<reference evidence="2" key="1">
    <citation type="journal article" date="2020" name="Stud. Mycol.">
        <title>101 Dothideomycetes genomes: a test case for predicting lifestyles and emergence of pathogens.</title>
        <authorList>
            <person name="Haridas S."/>
            <person name="Albert R."/>
            <person name="Binder M."/>
            <person name="Bloem J."/>
            <person name="Labutti K."/>
            <person name="Salamov A."/>
            <person name="Andreopoulos B."/>
            <person name="Baker S."/>
            <person name="Barry K."/>
            <person name="Bills G."/>
            <person name="Bluhm B."/>
            <person name="Cannon C."/>
            <person name="Castanera R."/>
            <person name="Culley D."/>
            <person name="Daum C."/>
            <person name="Ezra D."/>
            <person name="Gonzalez J."/>
            <person name="Henrissat B."/>
            <person name="Kuo A."/>
            <person name="Liang C."/>
            <person name="Lipzen A."/>
            <person name="Lutzoni F."/>
            <person name="Magnuson J."/>
            <person name="Mondo S."/>
            <person name="Nolan M."/>
            <person name="Ohm R."/>
            <person name="Pangilinan J."/>
            <person name="Park H.-J."/>
            <person name="Ramirez L."/>
            <person name="Alfaro M."/>
            <person name="Sun H."/>
            <person name="Tritt A."/>
            <person name="Yoshinaga Y."/>
            <person name="Zwiers L.-H."/>
            <person name="Turgeon B."/>
            <person name="Goodwin S."/>
            <person name="Spatafora J."/>
            <person name="Crous P."/>
            <person name="Grigoriev I."/>
        </authorList>
    </citation>
    <scope>NUCLEOTIDE SEQUENCE</scope>
    <source>
        <strain evidence="2">CBS 113979</strain>
    </source>
</reference>
<feature type="compositionally biased region" description="Basic and acidic residues" evidence="1">
    <location>
        <begin position="113"/>
        <end position="137"/>
    </location>
</feature>
<sequence length="137" mass="14504">MSPTQDPHTGGSLTDMAEHGTSIPNDAGKMNIIPSVPRPDQMSENTSSFDTHDGLGAPNLASAADNDTNMPRGPRDMGASDDVVTGTGNQMPASAETKRMNEFNTDTPAAKGHNRDGKAGKMMDSELDENTRMDGRQ</sequence>
<name>A0A6G1HCK6_9PEZI</name>
<feature type="region of interest" description="Disordered" evidence="1">
    <location>
        <begin position="1"/>
        <end position="137"/>
    </location>
</feature>
<evidence type="ECO:0000256" key="1">
    <source>
        <dbReference type="SAM" id="MobiDB-lite"/>
    </source>
</evidence>
<dbReference type="AlphaFoldDB" id="A0A6G1HCK6"/>
<accession>A0A6G1HCK6</accession>
<evidence type="ECO:0000313" key="2">
    <source>
        <dbReference type="EMBL" id="KAF1990750.1"/>
    </source>
</evidence>
<evidence type="ECO:0000313" key="3">
    <source>
        <dbReference type="Proteomes" id="UP000800041"/>
    </source>
</evidence>
<gene>
    <name evidence="2" type="ORF">K402DRAFT_389667</name>
</gene>
<dbReference type="Proteomes" id="UP000800041">
    <property type="component" value="Unassembled WGS sequence"/>
</dbReference>